<evidence type="ECO:0000256" key="4">
    <source>
        <dbReference type="SAM" id="SignalP"/>
    </source>
</evidence>
<dbReference type="InterPro" id="IPR013517">
    <property type="entry name" value="FG-GAP"/>
</dbReference>
<evidence type="ECO:0008006" key="7">
    <source>
        <dbReference type="Google" id="ProtNLM"/>
    </source>
</evidence>
<keyword evidence="1 4" id="KW-0732">Signal</keyword>
<keyword evidence="6" id="KW-1185">Reference proteome</keyword>
<proteinExistence type="predicted"/>
<dbReference type="Pfam" id="PF14312">
    <property type="entry name" value="FG-GAP_2"/>
    <property type="match status" value="1"/>
</dbReference>
<dbReference type="Proteomes" id="UP000316921">
    <property type="component" value="Chromosome"/>
</dbReference>
<sequence length="915" mass="95128" precursor="true">MIRVLLVAGLSAILIQPVLAQCELEPLSPQLPATYAEFGASIAMAGDTAVVGQPGHFADQGRVSIFHRQGPAWVLEAEFSGFDSVVGDRFGAAVDMVEFDDWVAGSADRRRIAVTAPGVDLPGNAAGAVYVYESRTSVNDGAWELIGVAQDPGSTTTVGGFGAAVAISKELLVVGSPLDDAAGGPAGAAHVFEVDSELVQVNHTMVLFDPSHHPYQRFGAALDVRSYSILVGAPDDHALSSGAGSAHLWSAQYGATVSYKGELQADPTVDQAFGSSVSISSPPSSSLTLVAVGAPHRSPGQAGRVYIGKFGYDYLTGSPYWGSEIAEIDAPDPQAGDRWGCQVLADGDRLFVGAGGAELVAEFHANDVLEYELERQWSSVTAPGTSGFGELLAASDDDLLVALPGAHGEVAYGGTVRDFPLVGWLCPEICDGPRLPLSGDVADGTGSAVALSGKTLVAGAPLAPGGGSATIFRLDGECWSGAPLPSPEYLDAGDRFGASVWADRHDRFAVVGAPGDDNYGATGSAPGPGSAHLYARSNGEWHYEANLWSFAVPQGGEYGRSVVVGEQSIFDDYAAVSYIDWDGAGAVRTFRRAGPGSWVQSLGLRAPNAAPGDDFGACMAARAWALFVGAPGAREVHCYSTNHGNAEHLLTIGAPVDAAGFGERIATNSKWLLVAAPEAGRVFAWWRNDELDGWNYIGEIPPPTDGYDLGFGADVAVASEGLCVSAPGSGAVHVYERKGGQFVHLRRYDAPGAGPGAQFGARIHAFNDRLAVGAPGQAEVYAYGTKLPPGSFEGDVHAISLKTGGVQPLRLDAGVERAGDIYWVLGSVTGVGSTPFLGVDLPLVPDAYFNLLLTAPGASPLQPSLGLLDDEGRATVQVSVPPGLGPELDGLWVWHAFFTLVSPFASEAEHVKLYF</sequence>
<feature type="signal peptide" evidence="4">
    <location>
        <begin position="1"/>
        <end position="20"/>
    </location>
</feature>
<evidence type="ECO:0000313" key="6">
    <source>
        <dbReference type="Proteomes" id="UP000316921"/>
    </source>
</evidence>
<keyword evidence="2" id="KW-0677">Repeat</keyword>
<dbReference type="InterPro" id="IPR028994">
    <property type="entry name" value="Integrin_alpha_N"/>
</dbReference>
<reference evidence="5 6" key="1">
    <citation type="submission" date="2019-02" db="EMBL/GenBank/DDBJ databases">
        <title>Deep-cultivation of Planctomycetes and their phenomic and genomic characterization uncovers novel biology.</title>
        <authorList>
            <person name="Wiegand S."/>
            <person name="Jogler M."/>
            <person name="Boedeker C."/>
            <person name="Pinto D."/>
            <person name="Vollmers J."/>
            <person name="Rivas-Marin E."/>
            <person name="Kohn T."/>
            <person name="Peeters S.H."/>
            <person name="Heuer A."/>
            <person name="Rast P."/>
            <person name="Oberbeckmann S."/>
            <person name="Bunk B."/>
            <person name="Jeske O."/>
            <person name="Meyerdierks A."/>
            <person name="Storesund J.E."/>
            <person name="Kallscheuer N."/>
            <person name="Luecker S."/>
            <person name="Lage O.M."/>
            <person name="Pohl T."/>
            <person name="Merkel B.J."/>
            <person name="Hornburger P."/>
            <person name="Mueller R.-W."/>
            <person name="Bruemmer F."/>
            <person name="Labrenz M."/>
            <person name="Spormann A.M."/>
            <person name="Op den Camp H."/>
            <person name="Overmann J."/>
            <person name="Amann R."/>
            <person name="Jetten M.S.M."/>
            <person name="Mascher T."/>
            <person name="Medema M.H."/>
            <person name="Devos D.P."/>
            <person name="Kaster A.-K."/>
            <person name="Ovreas L."/>
            <person name="Rohde M."/>
            <person name="Galperin M.Y."/>
            <person name="Jogler C."/>
        </authorList>
    </citation>
    <scope>NUCLEOTIDE SEQUENCE [LARGE SCALE GENOMIC DNA]</scope>
    <source>
        <strain evidence="5 6">Pla133</strain>
    </source>
</reference>
<protein>
    <recommendedName>
        <fullName evidence="7">FG-GAP repeat protein</fullName>
    </recommendedName>
</protein>
<feature type="chain" id="PRO_5021763043" description="FG-GAP repeat protein" evidence="4">
    <location>
        <begin position="21"/>
        <end position="915"/>
    </location>
</feature>
<evidence type="ECO:0000313" key="5">
    <source>
        <dbReference type="EMBL" id="QDU69653.1"/>
    </source>
</evidence>
<dbReference type="PROSITE" id="PS51470">
    <property type="entry name" value="FG_GAP"/>
    <property type="match status" value="1"/>
</dbReference>
<keyword evidence="3" id="KW-0325">Glycoprotein</keyword>
<evidence type="ECO:0000256" key="3">
    <source>
        <dbReference type="ARBA" id="ARBA00023180"/>
    </source>
</evidence>
<name>A0A518BRR1_9BACT</name>
<dbReference type="PANTHER" id="PTHR36220:SF1">
    <property type="entry name" value="GAMMA TUBULIN COMPLEX COMPONENT C-TERMINAL DOMAIN-CONTAINING PROTEIN"/>
    <property type="match status" value="1"/>
</dbReference>
<organism evidence="5 6">
    <name type="scientific">Engelhardtia mirabilis</name>
    <dbReference type="NCBI Taxonomy" id="2528011"/>
    <lineage>
        <taxon>Bacteria</taxon>
        <taxon>Pseudomonadati</taxon>
        <taxon>Planctomycetota</taxon>
        <taxon>Planctomycetia</taxon>
        <taxon>Planctomycetia incertae sedis</taxon>
        <taxon>Engelhardtia</taxon>
    </lineage>
</organism>
<dbReference type="KEGG" id="pbap:Pla133_47740"/>
<dbReference type="InterPro" id="IPR013519">
    <property type="entry name" value="Int_alpha_beta-p"/>
</dbReference>
<evidence type="ECO:0000256" key="1">
    <source>
        <dbReference type="ARBA" id="ARBA00022729"/>
    </source>
</evidence>
<evidence type="ECO:0000256" key="2">
    <source>
        <dbReference type="ARBA" id="ARBA00022737"/>
    </source>
</evidence>
<dbReference type="SUPFAM" id="SSF69322">
    <property type="entry name" value="Tricorn protease domain 2"/>
    <property type="match status" value="1"/>
</dbReference>
<dbReference type="PANTHER" id="PTHR36220">
    <property type="entry name" value="UNNAMED PRODUCT"/>
    <property type="match status" value="1"/>
</dbReference>
<accession>A0A518BRR1</accession>
<dbReference type="AlphaFoldDB" id="A0A518BRR1"/>
<dbReference type="EMBL" id="CP036287">
    <property type="protein sequence ID" value="QDU69653.1"/>
    <property type="molecule type" value="Genomic_DNA"/>
</dbReference>
<gene>
    <name evidence="5" type="ORF">Pla133_47740</name>
</gene>
<dbReference type="RefSeq" id="WP_145069748.1">
    <property type="nucleotide sequence ID" value="NZ_CP036287.1"/>
</dbReference>
<dbReference type="Gene3D" id="2.130.10.130">
    <property type="entry name" value="Integrin alpha, N-terminal"/>
    <property type="match status" value="2"/>
</dbReference>